<dbReference type="PANTHER" id="PTHR42999:SF1">
    <property type="entry name" value="PENTAPEPTIDE REPEAT-CONTAINING PROTEIN"/>
    <property type="match status" value="1"/>
</dbReference>
<dbReference type="Pfam" id="PF00805">
    <property type="entry name" value="Pentapeptide"/>
    <property type="match status" value="1"/>
</dbReference>
<name>A0A6G6SJI1_PROVU</name>
<evidence type="ECO:0000313" key="2">
    <source>
        <dbReference type="Proteomes" id="UP000503287"/>
    </source>
</evidence>
<dbReference type="InterPro" id="IPR052949">
    <property type="entry name" value="PA_immunity-related"/>
</dbReference>
<accession>A0A6G6SJI1</accession>
<dbReference type="SUPFAM" id="SSF141571">
    <property type="entry name" value="Pentapeptide repeat-like"/>
    <property type="match status" value="1"/>
</dbReference>
<evidence type="ECO:0000313" key="1">
    <source>
        <dbReference type="EMBL" id="QIF93906.1"/>
    </source>
</evidence>
<dbReference type="AlphaFoldDB" id="A0A6G6SJI1"/>
<dbReference type="EMBL" id="CP047344">
    <property type="protein sequence ID" value="QIF93906.1"/>
    <property type="molecule type" value="Genomic_DNA"/>
</dbReference>
<protein>
    <submittedName>
        <fullName evidence="1">Pentapeptide repeat-containing protein</fullName>
    </submittedName>
</protein>
<proteinExistence type="predicted"/>
<dbReference type="PANTHER" id="PTHR42999">
    <property type="entry name" value="ANTIBIOTIC RESISTANCE PROTEIN MCBG"/>
    <property type="match status" value="1"/>
</dbReference>
<dbReference type="InterPro" id="IPR001646">
    <property type="entry name" value="5peptide_repeat"/>
</dbReference>
<organism evidence="1 2">
    <name type="scientific">Proteus vulgaris</name>
    <dbReference type="NCBI Taxonomy" id="585"/>
    <lineage>
        <taxon>Bacteria</taxon>
        <taxon>Pseudomonadati</taxon>
        <taxon>Pseudomonadota</taxon>
        <taxon>Gammaproteobacteria</taxon>
        <taxon>Enterobacterales</taxon>
        <taxon>Morganellaceae</taxon>
        <taxon>Proteus</taxon>
    </lineage>
</organism>
<dbReference type="Gene3D" id="2.160.20.80">
    <property type="entry name" value="E3 ubiquitin-protein ligase SopA"/>
    <property type="match status" value="1"/>
</dbReference>
<gene>
    <name evidence="1" type="ORF">GTH24_08385</name>
</gene>
<sequence length="199" mass="23173">MESIENNQDYLDKTFNKLDVAEGEFKNITFEQCEFHQCDFSSVNLSHCKFVNCLFDRCNLSLAYIPNTRFSNTEFIGCKLVGIDWTKAHWPRFDLYSQLSFKSSILSGCNFFGLKLYESVFDDCRLHDVDFRNAELNKSIMTGSDFTNSLFMQTNIEAVDFTDSHSFDIDIRQNKIAKAKFSKFEALDLLRYLDIKLVD</sequence>
<dbReference type="RefSeq" id="WP_072067974.1">
    <property type="nucleotide sequence ID" value="NZ_CP047344.1"/>
</dbReference>
<dbReference type="Pfam" id="PF13599">
    <property type="entry name" value="Pentapeptide_4"/>
    <property type="match status" value="1"/>
</dbReference>
<reference evidence="1 2" key="1">
    <citation type="submission" date="2020-01" db="EMBL/GenBank/DDBJ databases">
        <title>The genomic epidemiology of tigecycline resistance gene tet(X) variants in a swine farm in China.</title>
        <authorList>
            <person name="Peng K."/>
            <person name="Li R."/>
        </authorList>
    </citation>
    <scope>NUCLEOTIDE SEQUENCE [LARGE SCALE GENOMIC DNA]</scope>
    <source>
        <strain evidence="1 2">ZN3</strain>
    </source>
</reference>
<keyword evidence="2" id="KW-1185">Reference proteome</keyword>
<dbReference type="Proteomes" id="UP000503287">
    <property type="component" value="Chromosome"/>
</dbReference>